<dbReference type="InterPro" id="IPR035911">
    <property type="entry name" value="MurE/MurF_N"/>
</dbReference>
<sequence length="500" mass="51893">MSGLGLVGDTDSREPVTGITLDSRAVQPGWLYVAVPGSRAHGAQFAASAIESGAVAVLTDDAGMELIGPSLVPVVAAEDVRTAMATVAARLFGEPAREMTMLGVTGTNGKTTTVALLQSGLMAAGVPTGTIGTIGFRLGTQELRSSRSTVTTPESPDLQGLLAVMQRRGAQAVALEVSSHAMALERVDAIGFDAVGFLNLGRDHLDFHHTIEDYFEAKARLFEPGRSAVSVIWVDDERGQELARRVAQHGQSRLVTVGTTEGVDYLLADYEAVAPLGGVATVVRGGEALELELTLPGRYNMIDAAVALAMLEAVGVPASAALAGLRAAQVPGRMQRVDLGDDAPLVVVDFAHTPQAVEAALSSLAGIGPVISVLGCGGDRDPDKRPGMGAAAANGSALAIITDDNPRTEDPSSIRAQTLEGARSAADAGEVIEVAGRRAAIEEAIRRAGTGTVVAILGKGHERGQILADRVVDFDDVEEARRAWRRRVEEGASDASAHDE</sequence>
<dbReference type="Gene3D" id="3.40.1190.10">
    <property type="entry name" value="Mur-like, catalytic domain"/>
    <property type="match status" value="1"/>
</dbReference>
<keyword evidence="7" id="KW-0067">ATP-binding</keyword>
<feature type="domain" description="Mur ligase central" evidence="11">
    <location>
        <begin position="104"/>
        <end position="310"/>
    </location>
</feature>
<comment type="PTM">
    <text evidence="7">Carboxylation is probably crucial for Mg(2+) binding and, consequently, for the gamma-phosphate positioning of ATP.</text>
</comment>
<proteinExistence type="inferred from homology"/>
<feature type="binding site" evidence="7">
    <location>
        <position position="458"/>
    </location>
    <ligand>
        <name>meso-2,6-diaminopimelate</name>
        <dbReference type="ChEBI" id="CHEBI:57791"/>
    </ligand>
</feature>
<keyword evidence="6 7" id="KW-0961">Cell wall biogenesis/degradation</keyword>
<dbReference type="NCBIfam" id="NF001124">
    <property type="entry name" value="PRK00139.1-2"/>
    <property type="match status" value="1"/>
</dbReference>
<dbReference type="InterPro" id="IPR013221">
    <property type="entry name" value="Mur_ligase_cen"/>
</dbReference>
<protein>
    <recommendedName>
        <fullName evidence="7">UDP-N-acetylmuramoyl-L-alanyl-D-glutamate--2,6-diaminopimelate ligase</fullName>
        <ecNumber evidence="7">6.3.2.13</ecNumber>
    </recommendedName>
    <alternativeName>
        <fullName evidence="7">Meso-A2pm-adding enzyme</fullName>
    </alternativeName>
    <alternativeName>
        <fullName evidence="7">Meso-diaminopimelate-adding enzyme</fullName>
    </alternativeName>
    <alternativeName>
        <fullName evidence="7">UDP-MurNAc-L-Ala-D-Glu:meso-diaminopimelate ligase</fullName>
    </alternativeName>
    <alternativeName>
        <fullName evidence="7">UDP-MurNAc-tripeptide synthetase</fullName>
    </alternativeName>
    <alternativeName>
        <fullName evidence="7">UDP-N-acetylmuramyl-tripeptide synthetase</fullName>
    </alternativeName>
</protein>
<dbReference type="NCBIfam" id="TIGR01085">
    <property type="entry name" value="murE"/>
    <property type="match status" value="1"/>
</dbReference>
<dbReference type="GO" id="GO:0005524">
    <property type="term" value="F:ATP binding"/>
    <property type="evidence" value="ECO:0007669"/>
    <property type="project" value="UniProtKB-UniRule"/>
</dbReference>
<evidence type="ECO:0000256" key="5">
    <source>
        <dbReference type="ARBA" id="ARBA00023306"/>
    </source>
</evidence>
<evidence type="ECO:0000259" key="9">
    <source>
        <dbReference type="Pfam" id="PF01225"/>
    </source>
</evidence>
<dbReference type="EC" id="6.3.2.13" evidence="7"/>
<dbReference type="InterPro" id="IPR004101">
    <property type="entry name" value="Mur_ligase_C"/>
</dbReference>
<feature type="binding site" evidence="7">
    <location>
        <begin position="404"/>
        <end position="407"/>
    </location>
    <ligand>
        <name>meso-2,6-diaminopimelate</name>
        <dbReference type="ChEBI" id="CHEBI:57791"/>
    </ligand>
</feature>
<comment type="subcellular location">
    <subcellularLocation>
        <location evidence="7 8">Cytoplasm</location>
    </subcellularLocation>
</comment>
<gene>
    <name evidence="7" type="primary">murE</name>
    <name evidence="12" type="ORF">BW733_02130</name>
</gene>
<feature type="binding site" evidence="7">
    <location>
        <begin position="151"/>
        <end position="152"/>
    </location>
    <ligand>
        <name>UDP-N-acetyl-alpha-D-muramoyl-L-alanyl-D-glutamate</name>
        <dbReference type="ChEBI" id="CHEBI:83900"/>
    </ligand>
</feature>
<dbReference type="InterPro" id="IPR036565">
    <property type="entry name" value="Mur-like_cat_sf"/>
</dbReference>
<feature type="binding site" evidence="7">
    <location>
        <position position="21"/>
    </location>
    <ligand>
        <name>UDP-N-acetyl-alpha-D-muramoyl-L-alanyl-D-glutamate</name>
        <dbReference type="ChEBI" id="CHEBI:83900"/>
    </ligand>
</feature>
<dbReference type="GO" id="GO:0000287">
    <property type="term" value="F:magnesium ion binding"/>
    <property type="evidence" value="ECO:0007669"/>
    <property type="project" value="UniProtKB-UniRule"/>
</dbReference>
<dbReference type="NCBIfam" id="NF001126">
    <property type="entry name" value="PRK00139.1-4"/>
    <property type="match status" value="1"/>
</dbReference>
<dbReference type="Gene3D" id="3.90.190.20">
    <property type="entry name" value="Mur ligase, C-terminal domain"/>
    <property type="match status" value="1"/>
</dbReference>
<evidence type="ECO:0000259" key="11">
    <source>
        <dbReference type="Pfam" id="PF08245"/>
    </source>
</evidence>
<dbReference type="GO" id="GO:0008765">
    <property type="term" value="F:UDP-N-acetylmuramoylalanyl-D-glutamate-2,6-diaminopimelate ligase activity"/>
    <property type="evidence" value="ECO:0007669"/>
    <property type="project" value="UniProtKB-UniRule"/>
</dbReference>
<keyword evidence="13" id="KW-1185">Reference proteome</keyword>
<keyword evidence="7" id="KW-0547">Nucleotide-binding</keyword>
<feature type="modified residue" description="N6-carboxylysine" evidence="7">
    <location>
        <position position="218"/>
    </location>
</feature>
<comment type="function">
    <text evidence="7">Catalyzes the addition of meso-diaminopimelic acid to the nucleotide precursor UDP-N-acetylmuramoyl-L-alanyl-D-glutamate (UMAG) in the biosynthesis of bacterial cell-wall peptidoglycan.</text>
</comment>
<dbReference type="GO" id="GO:0009252">
    <property type="term" value="P:peptidoglycan biosynthetic process"/>
    <property type="evidence" value="ECO:0007669"/>
    <property type="project" value="UniProtKB-UniRule"/>
</dbReference>
<keyword evidence="2 7" id="KW-0132">Cell division</keyword>
<keyword evidence="4 7" id="KW-0573">Peptidoglycan synthesis</keyword>
<keyword evidence="5 7" id="KW-0131">Cell cycle</keyword>
<dbReference type="Pfam" id="PF01225">
    <property type="entry name" value="Mur_ligase"/>
    <property type="match status" value="1"/>
</dbReference>
<evidence type="ECO:0000256" key="2">
    <source>
        <dbReference type="ARBA" id="ARBA00022618"/>
    </source>
</evidence>
<dbReference type="GO" id="GO:0008360">
    <property type="term" value="P:regulation of cell shape"/>
    <property type="evidence" value="ECO:0007669"/>
    <property type="project" value="UniProtKB-KW"/>
</dbReference>
<feature type="domain" description="Mur ligase C-terminal" evidence="10">
    <location>
        <begin position="332"/>
        <end position="460"/>
    </location>
</feature>
<evidence type="ECO:0000256" key="8">
    <source>
        <dbReference type="RuleBase" id="RU004135"/>
    </source>
</evidence>
<evidence type="ECO:0000256" key="1">
    <source>
        <dbReference type="ARBA" id="ARBA00005898"/>
    </source>
</evidence>
<dbReference type="SUPFAM" id="SSF53623">
    <property type="entry name" value="MurD-like peptide ligases, catalytic domain"/>
    <property type="match status" value="1"/>
</dbReference>
<comment type="pathway">
    <text evidence="7 8">Cell wall biogenesis; peptidoglycan biosynthesis.</text>
</comment>
<dbReference type="STRING" id="399497.BW733_02130"/>
<dbReference type="Pfam" id="PF08245">
    <property type="entry name" value="Mur_ligase_M"/>
    <property type="match status" value="1"/>
</dbReference>
<dbReference type="PANTHER" id="PTHR23135:SF4">
    <property type="entry name" value="UDP-N-ACETYLMURAMOYL-L-ALANYL-D-GLUTAMATE--2,6-DIAMINOPIMELATE LIGASE MURE HOMOLOG, CHLOROPLASTIC"/>
    <property type="match status" value="1"/>
</dbReference>
<dbReference type="Proteomes" id="UP000188235">
    <property type="component" value="Chromosome"/>
</dbReference>
<dbReference type="KEGG" id="tfa:BW733_02130"/>
<accession>A0A1Q2D249</accession>
<organism evidence="12 13">
    <name type="scientific">Tessaracoccus flavescens</name>
    <dbReference type="NCBI Taxonomy" id="399497"/>
    <lineage>
        <taxon>Bacteria</taxon>
        <taxon>Bacillati</taxon>
        <taxon>Actinomycetota</taxon>
        <taxon>Actinomycetes</taxon>
        <taxon>Propionibacteriales</taxon>
        <taxon>Propionibacteriaceae</taxon>
        <taxon>Tessaracoccus</taxon>
    </lineage>
</organism>
<feature type="short sequence motif" description="Meso-diaminopimelate recognition motif" evidence="7">
    <location>
        <begin position="404"/>
        <end position="407"/>
    </location>
</feature>
<feature type="binding site" evidence="7">
    <location>
        <position position="23"/>
    </location>
    <ligand>
        <name>UDP-N-acetyl-alpha-D-muramoyl-L-alanyl-D-glutamate</name>
        <dbReference type="ChEBI" id="CHEBI:83900"/>
    </ligand>
</feature>
<dbReference type="InterPro" id="IPR000713">
    <property type="entry name" value="Mur_ligase_N"/>
</dbReference>
<evidence type="ECO:0000256" key="7">
    <source>
        <dbReference type="HAMAP-Rule" id="MF_00208"/>
    </source>
</evidence>
<evidence type="ECO:0000313" key="12">
    <source>
        <dbReference type="EMBL" id="AQP52426.1"/>
    </source>
</evidence>
<dbReference type="Gene3D" id="3.40.1390.10">
    <property type="entry name" value="MurE/MurF, N-terminal domain"/>
    <property type="match status" value="1"/>
</dbReference>
<keyword evidence="7" id="KW-0963">Cytoplasm</keyword>
<dbReference type="GO" id="GO:0005737">
    <property type="term" value="C:cytoplasm"/>
    <property type="evidence" value="ECO:0007669"/>
    <property type="project" value="UniProtKB-SubCell"/>
</dbReference>
<evidence type="ECO:0000259" key="10">
    <source>
        <dbReference type="Pfam" id="PF02875"/>
    </source>
</evidence>
<dbReference type="GO" id="GO:0051301">
    <property type="term" value="P:cell division"/>
    <property type="evidence" value="ECO:0007669"/>
    <property type="project" value="UniProtKB-KW"/>
</dbReference>
<dbReference type="InterPro" id="IPR005761">
    <property type="entry name" value="UDP-N-AcMur-Glu-dNH2Pim_ligase"/>
</dbReference>
<dbReference type="InterPro" id="IPR036615">
    <property type="entry name" value="Mur_ligase_C_dom_sf"/>
</dbReference>
<keyword evidence="7" id="KW-0460">Magnesium</keyword>
<comment type="catalytic activity">
    <reaction evidence="7">
        <text>UDP-N-acetyl-alpha-D-muramoyl-L-alanyl-D-glutamate + meso-2,6-diaminopimelate + ATP = UDP-N-acetyl-alpha-D-muramoyl-L-alanyl-gamma-D-glutamyl-meso-2,6-diaminopimelate + ADP + phosphate + H(+)</text>
        <dbReference type="Rhea" id="RHEA:23676"/>
        <dbReference type="ChEBI" id="CHEBI:15378"/>
        <dbReference type="ChEBI" id="CHEBI:30616"/>
        <dbReference type="ChEBI" id="CHEBI:43474"/>
        <dbReference type="ChEBI" id="CHEBI:57791"/>
        <dbReference type="ChEBI" id="CHEBI:83900"/>
        <dbReference type="ChEBI" id="CHEBI:83905"/>
        <dbReference type="ChEBI" id="CHEBI:456216"/>
        <dbReference type="EC" id="6.3.2.13"/>
    </reaction>
</comment>
<dbReference type="HAMAP" id="MF_00208">
    <property type="entry name" value="MurE"/>
    <property type="match status" value="1"/>
</dbReference>
<dbReference type="PANTHER" id="PTHR23135">
    <property type="entry name" value="MUR LIGASE FAMILY MEMBER"/>
    <property type="match status" value="1"/>
</dbReference>
<evidence type="ECO:0000256" key="6">
    <source>
        <dbReference type="ARBA" id="ARBA00023316"/>
    </source>
</evidence>
<dbReference type="EMBL" id="CP019607">
    <property type="protein sequence ID" value="AQP52426.1"/>
    <property type="molecule type" value="Genomic_DNA"/>
</dbReference>
<evidence type="ECO:0000256" key="3">
    <source>
        <dbReference type="ARBA" id="ARBA00022960"/>
    </source>
</evidence>
<evidence type="ECO:0000313" key="13">
    <source>
        <dbReference type="Proteomes" id="UP000188235"/>
    </source>
</evidence>
<dbReference type="Pfam" id="PF02875">
    <property type="entry name" value="Mur_ligase_C"/>
    <property type="match status" value="1"/>
</dbReference>
<feature type="domain" description="Mur ligase N-terminal catalytic" evidence="9">
    <location>
        <begin position="16"/>
        <end position="89"/>
    </location>
</feature>
<dbReference type="GO" id="GO:0071555">
    <property type="term" value="P:cell wall organization"/>
    <property type="evidence" value="ECO:0007669"/>
    <property type="project" value="UniProtKB-KW"/>
</dbReference>
<comment type="cofactor">
    <cofactor evidence="7">
        <name>Mg(2+)</name>
        <dbReference type="ChEBI" id="CHEBI:18420"/>
    </cofactor>
</comment>
<evidence type="ECO:0000256" key="4">
    <source>
        <dbReference type="ARBA" id="ARBA00022984"/>
    </source>
</evidence>
<comment type="caution">
    <text evidence="7">Lacks conserved residue(s) required for the propagation of feature annotation.</text>
</comment>
<feature type="binding site" evidence="7">
    <location>
        <position position="186"/>
    </location>
    <ligand>
        <name>UDP-N-acetyl-alpha-D-muramoyl-L-alanyl-D-glutamate</name>
        <dbReference type="ChEBI" id="CHEBI:83900"/>
    </ligand>
</feature>
<dbReference type="UniPathway" id="UPA00219"/>
<reference evidence="12 13" key="1">
    <citation type="journal article" date="2008" name="Int. J. Syst. Evol. Microbiol.">
        <title>Tessaracoccus flavescens sp. nov., isolated from marine sediment.</title>
        <authorList>
            <person name="Lee D.W."/>
            <person name="Lee S.D."/>
        </authorList>
    </citation>
    <scope>NUCLEOTIDE SEQUENCE [LARGE SCALE GENOMIC DNA]</scope>
    <source>
        <strain evidence="12 13">SST-39T</strain>
    </source>
</reference>
<feature type="binding site" evidence="7">
    <location>
        <position position="462"/>
    </location>
    <ligand>
        <name>meso-2,6-diaminopimelate</name>
        <dbReference type="ChEBI" id="CHEBI:57791"/>
    </ligand>
</feature>
<dbReference type="AlphaFoldDB" id="A0A1Q2D249"/>
<keyword evidence="3 7" id="KW-0133">Cell shape</keyword>
<keyword evidence="7 12" id="KW-0436">Ligase</keyword>
<comment type="similarity">
    <text evidence="1 7">Belongs to the MurCDEF family. MurE subfamily.</text>
</comment>
<name>A0A1Q2D249_9ACTN</name>
<feature type="binding site" evidence="7">
    <location>
        <begin position="106"/>
        <end position="112"/>
    </location>
    <ligand>
        <name>ATP</name>
        <dbReference type="ChEBI" id="CHEBI:30616"/>
    </ligand>
</feature>
<feature type="binding site" evidence="7">
    <location>
        <position position="178"/>
    </location>
    <ligand>
        <name>UDP-N-acetyl-alpha-D-muramoyl-L-alanyl-D-glutamate</name>
        <dbReference type="ChEBI" id="CHEBI:83900"/>
    </ligand>
</feature>
<dbReference type="SUPFAM" id="SSF63418">
    <property type="entry name" value="MurE/MurF N-terminal domain"/>
    <property type="match status" value="1"/>
</dbReference>
<feature type="binding site" evidence="7">
    <location>
        <position position="380"/>
    </location>
    <ligand>
        <name>meso-2,6-diaminopimelate</name>
        <dbReference type="ChEBI" id="CHEBI:57791"/>
    </ligand>
</feature>
<dbReference type="SUPFAM" id="SSF53244">
    <property type="entry name" value="MurD-like peptide ligases, peptide-binding domain"/>
    <property type="match status" value="1"/>
</dbReference>